<dbReference type="PANTHER" id="PTHR23279">
    <property type="entry name" value="DEFECTIVE PROBOSCIS EXTENSION RESPONSE DPR -RELATED"/>
    <property type="match status" value="1"/>
</dbReference>
<keyword evidence="2" id="KW-0812">Transmembrane</keyword>
<dbReference type="Pfam" id="PF00047">
    <property type="entry name" value="ig"/>
    <property type="match status" value="1"/>
</dbReference>
<proteinExistence type="predicted"/>
<reference evidence="5" key="1">
    <citation type="submission" date="2022-01" db="EMBL/GenBank/DDBJ databases">
        <authorList>
            <person name="King R."/>
        </authorList>
    </citation>
    <scope>NUCLEOTIDE SEQUENCE</scope>
</reference>
<feature type="compositionally biased region" description="Low complexity" evidence="1">
    <location>
        <begin position="168"/>
        <end position="182"/>
    </location>
</feature>
<dbReference type="GO" id="GO:0050808">
    <property type="term" value="P:synapse organization"/>
    <property type="evidence" value="ECO:0007669"/>
    <property type="project" value="TreeGrafter"/>
</dbReference>
<dbReference type="SMART" id="SM00409">
    <property type="entry name" value="IG"/>
    <property type="match status" value="2"/>
</dbReference>
<evidence type="ECO:0000256" key="1">
    <source>
        <dbReference type="SAM" id="MobiDB-lite"/>
    </source>
</evidence>
<evidence type="ECO:0000313" key="6">
    <source>
        <dbReference type="Proteomes" id="UP001153620"/>
    </source>
</evidence>
<organism evidence="5 6">
    <name type="scientific">Chironomus riparius</name>
    <dbReference type="NCBI Taxonomy" id="315576"/>
    <lineage>
        <taxon>Eukaryota</taxon>
        <taxon>Metazoa</taxon>
        <taxon>Ecdysozoa</taxon>
        <taxon>Arthropoda</taxon>
        <taxon>Hexapoda</taxon>
        <taxon>Insecta</taxon>
        <taxon>Pterygota</taxon>
        <taxon>Neoptera</taxon>
        <taxon>Endopterygota</taxon>
        <taxon>Diptera</taxon>
        <taxon>Nematocera</taxon>
        <taxon>Chironomoidea</taxon>
        <taxon>Chironomidae</taxon>
        <taxon>Chironominae</taxon>
        <taxon>Chironomus</taxon>
    </lineage>
</organism>
<dbReference type="InterPro" id="IPR013106">
    <property type="entry name" value="Ig_V-set"/>
</dbReference>
<dbReference type="SUPFAM" id="SSF48726">
    <property type="entry name" value="Immunoglobulin"/>
    <property type="match status" value="2"/>
</dbReference>
<dbReference type="InterPro" id="IPR007110">
    <property type="entry name" value="Ig-like_dom"/>
</dbReference>
<dbReference type="SMART" id="SM00406">
    <property type="entry name" value="IGv"/>
    <property type="match status" value="1"/>
</dbReference>
<evidence type="ECO:0000313" key="5">
    <source>
        <dbReference type="EMBL" id="CAG9805856.1"/>
    </source>
</evidence>
<dbReference type="EMBL" id="OU895878">
    <property type="protein sequence ID" value="CAG9805856.1"/>
    <property type="molecule type" value="Genomic_DNA"/>
</dbReference>
<dbReference type="Pfam" id="PF07686">
    <property type="entry name" value="V-set"/>
    <property type="match status" value="1"/>
</dbReference>
<gene>
    <name evidence="5" type="ORF">CHIRRI_LOCUS8723</name>
</gene>
<accession>A0A9N9WR90</accession>
<dbReference type="InterPro" id="IPR037448">
    <property type="entry name" value="Zig-8"/>
</dbReference>
<reference evidence="5" key="2">
    <citation type="submission" date="2022-10" db="EMBL/GenBank/DDBJ databases">
        <authorList>
            <consortium name="ENA_rothamsted_submissions"/>
            <consortium name="culmorum"/>
            <person name="King R."/>
        </authorList>
    </citation>
    <scope>NUCLEOTIDE SEQUENCE</scope>
</reference>
<keyword evidence="2" id="KW-1133">Transmembrane helix</keyword>
<dbReference type="PANTHER" id="PTHR23279:SF12">
    <property type="entry name" value="DEFECTIVE PROBOSCIS EXTENSION RESPONSE 14, ISOFORM A-RELATED"/>
    <property type="match status" value="1"/>
</dbReference>
<evidence type="ECO:0000256" key="3">
    <source>
        <dbReference type="SAM" id="SignalP"/>
    </source>
</evidence>
<dbReference type="InterPro" id="IPR003598">
    <property type="entry name" value="Ig_sub2"/>
</dbReference>
<keyword evidence="6" id="KW-1185">Reference proteome</keyword>
<dbReference type="InterPro" id="IPR013151">
    <property type="entry name" value="Immunoglobulin_dom"/>
</dbReference>
<feature type="domain" description="Ig-like" evidence="4">
    <location>
        <begin position="353"/>
        <end position="452"/>
    </location>
</feature>
<feature type="chain" id="PRO_5040386254" description="Ig-like domain-containing protein" evidence="3">
    <location>
        <begin position="23"/>
        <end position="502"/>
    </location>
</feature>
<keyword evidence="3" id="KW-0732">Signal</keyword>
<dbReference type="PROSITE" id="PS50835">
    <property type="entry name" value="IG_LIKE"/>
    <property type="match status" value="2"/>
</dbReference>
<feature type="compositionally biased region" description="Low complexity" evidence="1">
    <location>
        <begin position="199"/>
        <end position="209"/>
    </location>
</feature>
<feature type="region of interest" description="Disordered" evidence="1">
    <location>
        <begin position="168"/>
        <end position="214"/>
    </location>
</feature>
<dbReference type="GO" id="GO:0032589">
    <property type="term" value="C:neuron projection membrane"/>
    <property type="evidence" value="ECO:0007669"/>
    <property type="project" value="TreeGrafter"/>
</dbReference>
<feature type="domain" description="Ig-like" evidence="4">
    <location>
        <begin position="247"/>
        <end position="345"/>
    </location>
</feature>
<dbReference type="InterPro" id="IPR036179">
    <property type="entry name" value="Ig-like_dom_sf"/>
</dbReference>
<feature type="region of interest" description="Disordered" evidence="1">
    <location>
        <begin position="65"/>
        <end position="87"/>
    </location>
</feature>
<dbReference type="Gene3D" id="2.60.40.10">
    <property type="entry name" value="Immunoglobulins"/>
    <property type="match status" value="2"/>
</dbReference>
<evidence type="ECO:0000256" key="2">
    <source>
        <dbReference type="SAM" id="Phobius"/>
    </source>
</evidence>
<dbReference type="AlphaFoldDB" id="A0A9N9WR90"/>
<dbReference type="InterPro" id="IPR003599">
    <property type="entry name" value="Ig_sub"/>
</dbReference>
<feature type="compositionally biased region" description="Polar residues" evidence="1">
    <location>
        <begin position="65"/>
        <end position="84"/>
    </location>
</feature>
<feature type="transmembrane region" description="Helical" evidence="2">
    <location>
        <begin position="477"/>
        <end position="498"/>
    </location>
</feature>
<dbReference type="FunFam" id="2.60.40.10:FF:001606">
    <property type="entry name" value="uncharacterized protein LOC108091111"/>
    <property type="match status" value="1"/>
</dbReference>
<dbReference type="InterPro" id="IPR013783">
    <property type="entry name" value="Ig-like_fold"/>
</dbReference>
<protein>
    <recommendedName>
        <fullName evidence="4">Ig-like domain-containing protein</fullName>
    </recommendedName>
</protein>
<evidence type="ECO:0000259" key="4">
    <source>
        <dbReference type="PROSITE" id="PS50835"/>
    </source>
</evidence>
<keyword evidence="2" id="KW-0472">Membrane</keyword>
<dbReference type="Proteomes" id="UP001153620">
    <property type="component" value="Chromosome 2"/>
</dbReference>
<sequence length="502" mass="56233">MYNKCISLWIIVLTIIMTFCVSHQNQLDDDNKANYTQNNGDDVNVAQTQNHENIMESSIQNNISVMGDSTNLDSKTSSATTSPENRNVSNISINNINSHQIATSSAEQVESIHNSKAMRLTQNRNANDNAHTTVSVTNIPSSNFLELTTEKLSLTNKSLSNRFVSESLTNSSTNNATTDSVVESNSTNVHYGKSSKQRGGSNSIAKISSGSGGIRVSGQKIEMPQLNNYFDHSAYLKTHEHGFRYGPHFETGNVTNITVQVGNTFYLHCRISLLQDKTVSWVRRKSGENGLELLTVGKQTYSGEPRYSVDFQYPNNWRLKIIQAQKNDEATYECQISTSPPRFIHYNVRVNAPTIFIVDEQGIPLLDKYYEVDSTIQLTCIVRHISMMSSVVFWIHNNNSILNYDVTRGGISVRTDLMEIGANSTLLVAKVNTTDAGNYTCSIGESQQYTVLVHVLNESLAELHHSGHHMETWKQNYYLRNLFLIALLMSTINQFILFGGQR</sequence>
<name>A0A9N9WR90_9DIPT</name>
<dbReference type="SMART" id="SM00408">
    <property type="entry name" value="IGc2"/>
    <property type="match status" value="2"/>
</dbReference>
<dbReference type="OrthoDB" id="6354602at2759"/>
<feature type="signal peptide" evidence="3">
    <location>
        <begin position="1"/>
        <end position="22"/>
    </location>
</feature>